<name>A0A2S2CW57_9PROT</name>
<accession>A0A2S2CW57</accession>
<keyword evidence="7" id="KW-0282">Flagellum</keyword>
<keyword evidence="7" id="KW-0614">Plasmid</keyword>
<dbReference type="PANTHER" id="PTHR30435">
    <property type="entry name" value="FLAGELLAR PROTEIN"/>
    <property type="match status" value="1"/>
</dbReference>
<dbReference type="NCBIfam" id="TIGR03506">
    <property type="entry name" value="FlgEFG_subfam"/>
    <property type="match status" value="2"/>
</dbReference>
<dbReference type="GO" id="GO:0009424">
    <property type="term" value="C:bacterial-type flagellum hook"/>
    <property type="evidence" value="ECO:0007669"/>
    <property type="project" value="TreeGrafter"/>
</dbReference>
<dbReference type="EMBL" id="CP029356">
    <property type="protein sequence ID" value="AWK88698.1"/>
    <property type="molecule type" value="Genomic_DNA"/>
</dbReference>
<feature type="domain" description="Flagellar basal body rod protein N-terminal" evidence="5">
    <location>
        <begin position="7"/>
        <end position="37"/>
    </location>
</feature>
<evidence type="ECO:0000256" key="4">
    <source>
        <dbReference type="RuleBase" id="RU362116"/>
    </source>
</evidence>
<organism evidence="7 8">
    <name type="scientific">Azospirillum thermophilum</name>
    <dbReference type="NCBI Taxonomy" id="2202148"/>
    <lineage>
        <taxon>Bacteria</taxon>
        <taxon>Pseudomonadati</taxon>
        <taxon>Pseudomonadota</taxon>
        <taxon>Alphaproteobacteria</taxon>
        <taxon>Rhodospirillales</taxon>
        <taxon>Azospirillaceae</taxon>
        <taxon>Azospirillum</taxon>
    </lineage>
</organism>
<dbReference type="InterPro" id="IPR010930">
    <property type="entry name" value="Flg_bb/hook_C_dom"/>
</dbReference>
<keyword evidence="8" id="KW-1185">Reference proteome</keyword>
<dbReference type="InterPro" id="IPR020013">
    <property type="entry name" value="Flagellar_FlgE/F/G"/>
</dbReference>
<evidence type="ECO:0000259" key="5">
    <source>
        <dbReference type="Pfam" id="PF00460"/>
    </source>
</evidence>
<evidence type="ECO:0000256" key="2">
    <source>
        <dbReference type="ARBA" id="ARBA00009677"/>
    </source>
</evidence>
<dbReference type="GO" id="GO:0009425">
    <property type="term" value="C:bacterial-type flagellum basal body"/>
    <property type="evidence" value="ECO:0007669"/>
    <property type="project" value="UniProtKB-SubCell"/>
</dbReference>
<sequence length="1132" mass="116330">MSIFGSLTTAVLGLNAQSKALGHISDNIANASTLGYKRVDSAFETLVLQSNERLHAPGGVVAKPVFMNNIQGALSQVQSPTNAAIQGQGFFSVSKLSRGLTGPGQSGETVQTQTGTLNADNVYYTRVGDFELDKNRYLVNSAGFALNGWQVDETTGQLKKDVVQPIQVSAVTDKPQSTSSITLGANLPATPKPGIKVPDSSIQIYDTQGNSRTVQFNWRQDGANNWRLGIVAPGSSTQPVAGTFTGGTAKMALGTNISGVTPVAQVSQVLVNGTSFVKPSTVAIGGRSNFYPDGSSQPNIRIGDTYSVTINGGAPLSLTVTAANIGSYPDFAAVANNLMGQINAIAGQPYKASIDPNDATKIVVTTANDKPVQISGSFSTSGAPQQSTVSSPLTNANGGGPGIQQSTYTFSTTAVDVGDEFRVTVAGTEFKTRITSANAAALPNIAAVVANLATQISAAGLGITAAPGAAPNTNQLVITGSAATSTFTTSAGITNADTATNNVTGSSPATFTALTAATTPATAGTPEVTLYNLPAGALKVPDEYSVTVLGQTFTTKIGYSNINTLKDMAGVVKDLVTQINQAGLAVNADVNSTGALRLTGTTNGVNLNSSASKLAITATDNVRVGDKYTVTIDSVPYSVEVTADNIGTIGTYDGLANAVATKINSARPSAPVIATVTNSQVTLTARNPGTPFKMDQQYTSGTATSNKINGPTISPPTENRGQQQVFSFPQTQIDIGDRYTITIDGKPVSVAVDSTNYGSFEDITGVAQELANKINAAGLNVTASATNGRLTIVHNTPNTGKFTAIPSVDNATGSSGTLSGGTITTNVAGVNQQRAITLTGSPGDVGAVYSVTIDQTTISYTTKGDETSMEDITAKLADLVNANTSLSVTAGAVGSVLTLTSKTQSGVAADQFSVDPFTSSGQTPAYVQLGFGTNKDNVGTITSISTAKVGTGSAVTNSNQTTGADATVTFTVDYGFGPQQITLNLGKFGKSGGLTQYAGSEINVTQLVQDGASRGQFKEVVYGDNGDVIVNYDNGRSRVIGRIPVVTFNNPNALQREAGGVFIETEDGGRPNFNDPDTNGAGAVVANSVESSNVDIADEFTKLIVTQRTYSANTKIVTTSDEMLQEVLGLKR</sequence>
<dbReference type="OrthoDB" id="8372879at2"/>
<keyword evidence="7" id="KW-0966">Cell projection</keyword>
<dbReference type="PANTHER" id="PTHR30435:SF1">
    <property type="entry name" value="FLAGELLAR HOOK PROTEIN FLGE"/>
    <property type="match status" value="1"/>
</dbReference>
<gene>
    <name evidence="7" type="ORF">DEW08_21620</name>
</gene>
<comment type="subcellular location">
    <subcellularLocation>
        <location evidence="1 4">Bacterial flagellum basal body</location>
    </subcellularLocation>
</comment>
<dbReference type="Pfam" id="PF06429">
    <property type="entry name" value="Flg_bbr_C"/>
    <property type="match status" value="1"/>
</dbReference>
<dbReference type="SUPFAM" id="SSF117143">
    <property type="entry name" value="Flagellar hook protein flgE"/>
    <property type="match status" value="2"/>
</dbReference>
<keyword evidence="7" id="KW-0969">Cilium</keyword>
<protein>
    <recommendedName>
        <fullName evidence="4">Flagellar hook protein FlgE</fullName>
    </recommendedName>
</protein>
<reference evidence="8" key="1">
    <citation type="submission" date="2018-05" db="EMBL/GenBank/DDBJ databases">
        <title>Azospirillum thermophila sp. nov., a novel isolated from hot spring.</title>
        <authorList>
            <person name="Zhao Z."/>
        </authorList>
    </citation>
    <scope>NUCLEOTIDE SEQUENCE [LARGE SCALE GENOMIC DNA]</scope>
    <source>
        <strain evidence="8">CFH 70021</strain>
        <plasmid evidence="8">unnamed1</plasmid>
    </source>
</reference>
<dbReference type="Proteomes" id="UP000245629">
    <property type="component" value="Plasmid unnamed1"/>
</dbReference>
<dbReference type="InterPro" id="IPR001444">
    <property type="entry name" value="Flag_bb_rod_N"/>
</dbReference>
<feature type="domain" description="Flagellar basal-body/hook protein C-terminal" evidence="6">
    <location>
        <begin position="1087"/>
        <end position="1129"/>
    </location>
</feature>
<geneLocation type="plasmid" evidence="7 8">
    <name>unnamed1</name>
</geneLocation>
<dbReference type="AlphaFoldDB" id="A0A2S2CW57"/>
<dbReference type="GO" id="GO:0071978">
    <property type="term" value="P:bacterial-type flagellum-dependent swarming motility"/>
    <property type="evidence" value="ECO:0007669"/>
    <property type="project" value="TreeGrafter"/>
</dbReference>
<proteinExistence type="inferred from homology"/>
<dbReference type="GO" id="GO:0005829">
    <property type="term" value="C:cytosol"/>
    <property type="evidence" value="ECO:0007669"/>
    <property type="project" value="TreeGrafter"/>
</dbReference>
<dbReference type="KEGG" id="azz:DEW08_21620"/>
<dbReference type="Pfam" id="PF00460">
    <property type="entry name" value="Flg_bb_rod"/>
    <property type="match status" value="1"/>
</dbReference>
<dbReference type="InterPro" id="IPR037925">
    <property type="entry name" value="FlgE/F/G-like"/>
</dbReference>
<evidence type="ECO:0000313" key="7">
    <source>
        <dbReference type="EMBL" id="AWK88698.1"/>
    </source>
</evidence>
<comment type="similarity">
    <text evidence="2 4">Belongs to the flagella basal body rod proteins family.</text>
</comment>
<dbReference type="RefSeq" id="WP_109331275.1">
    <property type="nucleotide sequence ID" value="NZ_CP029356.1"/>
</dbReference>
<evidence type="ECO:0000313" key="8">
    <source>
        <dbReference type="Proteomes" id="UP000245629"/>
    </source>
</evidence>
<keyword evidence="3 4" id="KW-0975">Bacterial flagellum</keyword>
<evidence type="ECO:0000256" key="1">
    <source>
        <dbReference type="ARBA" id="ARBA00004117"/>
    </source>
</evidence>
<evidence type="ECO:0000259" key="6">
    <source>
        <dbReference type="Pfam" id="PF06429"/>
    </source>
</evidence>
<comment type="function">
    <text evidence="4">A flexible structure which links the flagellar filament to the drive apparatus in the basal body.</text>
</comment>
<evidence type="ECO:0000256" key="3">
    <source>
        <dbReference type="ARBA" id="ARBA00023143"/>
    </source>
</evidence>